<feature type="compositionally biased region" description="Basic and acidic residues" evidence="2">
    <location>
        <begin position="1970"/>
        <end position="1991"/>
    </location>
</feature>
<protein>
    <submittedName>
        <fullName evidence="3">Uncharacterized protein</fullName>
    </submittedName>
</protein>
<gene>
    <name evidence="3" type="ORF">CEPIT_LOCUS9297</name>
</gene>
<comment type="caution">
    <text evidence="3">The sequence shown here is derived from an EMBL/GenBank/DDBJ whole genome shotgun (WGS) entry which is preliminary data.</text>
</comment>
<evidence type="ECO:0000313" key="4">
    <source>
        <dbReference type="Proteomes" id="UP001152523"/>
    </source>
</evidence>
<evidence type="ECO:0000313" key="3">
    <source>
        <dbReference type="EMBL" id="CAH9085473.1"/>
    </source>
</evidence>
<keyword evidence="1" id="KW-0175">Coiled coil</keyword>
<proteinExistence type="predicted"/>
<organism evidence="3 4">
    <name type="scientific">Cuscuta epithymum</name>
    <dbReference type="NCBI Taxonomy" id="186058"/>
    <lineage>
        <taxon>Eukaryota</taxon>
        <taxon>Viridiplantae</taxon>
        <taxon>Streptophyta</taxon>
        <taxon>Embryophyta</taxon>
        <taxon>Tracheophyta</taxon>
        <taxon>Spermatophyta</taxon>
        <taxon>Magnoliopsida</taxon>
        <taxon>eudicotyledons</taxon>
        <taxon>Gunneridae</taxon>
        <taxon>Pentapetalae</taxon>
        <taxon>asterids</taxon>
        <taxon>lamiids</taxon>
        <taxon>Solanales</taxon>
        <taxon>Convolvulaceae</taxon>
        <taxon>Cuscuteae</taxon>
        <taxon>Cuscuta</taxon>
        <taxon>Cuscuta subgen. Cuscuta</taxon>
    </lineage>
</organism>
<feature type="compositionally biased region" description="Basic and acidic residues" evidence="2">
    <location>
        <begin position="1943"/>
        <end position="1961"/>
    </location>
</feature>
<dbReference type="InterPro" id="IPR016024">
    <property type="entry name" value="ARM-type_fold"/>
</dbReference>
<dbReference type="PANTHER" id="PTHR35833:SF1">
    <property type="entry name" value="GALACTOSE-BINDING DOMAIN-CONTAINING PROTEIN"/>
    <property type="match status" value="1"/>
</dbReference>
<keyword evidence="4" id="KW-1185">Reference proteome</keyword>
<accession>A0AAV0CTX5</accession>
<feature type="compositionally biased region" description="Polar residues" evidence="2">
    <location>
        <begin position="2018"/>
        <end position="2028"/>
    </location>
</feature>
<reference evidence="3" key="1">
    <citation type="submission" date="2022-07" db="EMBL/GenBank/DDBJ databases">
        <authorList>
            <person name="Macas J."/>
            <person name="Novak P."/>
            <person name="Neumann P."/>
        </authorList>
    </citation>
    <scope>NUCLEOTIDE SEQUENCE</scope>
</reference>
<feature type="region of interest" description="Disordered" evidence="2">
    <location>
        <begin position="224"/>
        <end position="253"/>
    </location>
</feature>
<name>A0AAV0CTX5_9ASTE</name>
<feature type="region of interest" description="Disordered" evidence="2">
    <location>
        <begin position="1943"/>
        <end position="2105"/>
    </location>
</feature>
<dbReference type="EMBL" id="CAMAPF010000051">
    <property type="protein sequence ID" value="CAH9085473.1"/>
    <property type="molecule type" value="Genomic_DNA"/>
</dbReference>
<feature type="coiled-coil region" evidence="1">
    <location>
        <begin position="1812"/>
        <end position="1839"/>
    </location>
</feature>
<evidence type="ECO:0000256" key="2">
    <source>
        <dbReference type="SAM" id="MobiDB-lite"/>
    </source>
</evidence>
<feature type="compositionally biased region" description="Basic and acidic residues" evidence="2">
    <location>
        <begin position="2086"/>
        <end position="2105"/>
    </location>
</feature>
<feature type="compositionally biased region" description="Polar residues" evidence="2">
    <location>
        <begin position="224"/>
        <end position="246"/>
    </location>
</feature>
<dbReference type="Proteomes" id="UP001152523">
    <property type="component" value="Unassembled WGS sequence"/>
</dbReference>
<feature type="region of interest" description="Disordered" evidence="2">
    <location>
        <begin position="697"/>
        <end position="718"/>
    </location>
</feature>
<dbReference type="SUPFAM" id="SSF49785">
    <property type="entry name" value="Galactose-binding domain-like"/>
    <property type="match status" value="1"/>
</dbReference>
<dbReference type="InterPro" id="IPR008979">
    <property type="entry name" value="Galactose-bd-like_sf"/>
</dbReference>
<dbReference type="PANTHER" id="PTHR35833">
    <property type="entry name" value="GALACTOSE-BINDING DOMAIN-LIKE, ARMADILLO-TYPE FOLD PROTEIN-RELATED"/>
    <property type="match status" value="1"/>
</dbReference>
<dbReference type="SUPFAM" id="SSF48371">
    <property type="entry name" value="ARM repeat"/>
    <property type="match status" value="1"/>
</dbReference>
<evidence type="ECO:0000256" key="1">
    <source>
        <dbReference type="SAM" id="Coils"/>
    </source>
</evidence>
<sequence length="2105" mass="237067">MEVELEPKVKPLPFKVKAMSRESPGQKASHVLDPDLRNHWSTGTNTKEWILLELDEPCLLSHLRIYNKSVLEWEISAGLRYKPETFMKVRPRCEAPRRDMMYPMNYTPCRYIRISCLRGSPIALFFIQLIGISVTGLEPEFQPVIDYLLPHIVSHRQDASNLHLQLLQDITIRLGPFLPQLEADLSGFSEAEEHGIRFLATLVGQFYPILHVVKEREATRLACNTSETETSRNNQIPSALTVSSNFEPRRSRNTSPLVLPTSSYLAFRPDAIFMLLRKAHKDYNLGNVCRVASQILLKFMGPISMTEISQPLENRSSLPDEGKNPDLSHPASFIDYSDILGEEFRIPEHPDSNIINVLDIALVEEGVLHVLYACASQPLLCSKFADNSSNFWSALPLVIALLPALRPSVTITDQVDDNFSQWKMPFVQQALSQIIGTSSSSLYRPLLHACAGYLSSFSPTHAKAACVLIDLCSGVLAPWMTQVIVKVDLTIELLEDLLAVIQGVHHSFAQARAALKYIVLALSGHMDEVLSKLKDVKHRVLFLIEMLDPYLDPAITPLQSVITFGNVPSIFLEKQEHDCALALNVIRTAVRKPTLLPSLEAEWRRGSVSPSVLLSVLEPHIQLPSGVNHHHFLADSESSSISPDSSSAILNGSVASMPMTQDGTDGKTAFDMSSKMDLSDEVSFLFCPPEINKMSLITASGNSPPKASSDSSRSDPKVNLIEKDPGYQFLSPFFGTNNTIDYHNNLQADCLQLMNHRDCQLRSSEFRRLALDLHSQNENMIPESHDAVIDALLLAAECHVNPFFMMSFKDIPMVRSSQRKGYRASRNFGFADLNIEFEENENDLKTLINLERKRDKIVLEIMLQAAELDRRYQQNRDEEEEENEVLRLSQNDPQAEDAITLLRQNQALLCKFVVGKLQRDNYLKHEVLLQMLLFLLHSGTKLFCSPTDIIEIILKSAEHLNIQLTSFYYQLKEGNTKLDEWKLQLGQRLWTLLKRLVIASSDCAERSELCINFNSGLQFANLIPPSVWLDKIPTFSTSVSPLVRFLSWMAISRNAIRYRKDRLFLVSDMEQLACLLSVFADELAAVDNISDYKDEAEKSEESCSKRRSFRIMYPDISHFFPNLKNEFETFGESILQAVALQLRAFPSSTVPDLICWFSEFCSEPFICYPKNQRSLQNDSVKGFVAKNAKAIVLYVLEAIVAEHMEAIAPEIPRIVQVLVSLCSSAYCDVSFLNSVLLLLKPIISYSLQKASDEESLVSTDAMCLNFESLCLGELLSTIKSENKGDSGGRCRALTVFVLASVFPDISSSCKIELLKACFKSADFASLEQTTLFHDYLCAYQALMQSCKVLMVSLLKFSGVIPCKISEFSNIEMGARNGDGSEFPCFLEDVYNISVEVNQSSEHEKGVSEKRLLNTNEIYMFSENLGALISKLTHTVEQCYIIHPKLAKNLTLICAECFMYSRCLSYVAEKVSVSGGADLQSLPESISSSGDNWKASLEALSEMVILLQKNRCWGVASVILDCLFHVPQFFDLQSTVDNICAAIKTFSQDAPVIAWRLQTDKWLTSLFTRGIRESEALIDILCSILCHPEPEQRFIGLKQLGKHVSQGGSCRTVFILPTLIDNEVLPSEPDVRSALVSRTWDEVALLASSDASLQLRINAMALLVNYVPFVERPKLQSFLAAADCVLQCLMKLCQPVCEGSLTQLSIALIACVCLYSPAEDILLIPQNLWRGIENFACAGSEKIPMGPEKRVCQALYRLRGEGDAAKQVLKEAISSCSPKQVDPAFASTRETILQVITNLTSVQSYLEFFSKEHDCRNVELEEAEIEMELLQKECALQKLSNDSRDQHQLPFIAEYVKDDDRLQQIKEGIRSMEKAQLREQIEARRQRKLLARRARQSYLEEAARHEAQLLQELDRERTTEVEREIERQRLLELERAKTKELRHNLDLEKERQTQRDLQRELEQVESGLRPSRREFSSSHSRPRERYRERENGRPVNEGTLLKAAANPPETTVMLVGPRQISTQPPTILQSRDRPDEVGNSYDDSFDDTGSVGDADMASAIDGVGSMNFGPSQKLGGSRGGGKSTRPIMERRERDVGRREGKWERKY</sequence>